<dbReference type="SUPFAM" id="SSF48179">
    <property type="entry name" value="6-phosphogluconate dehydrogenase C-terminal domain-like"/>
    <property type="match status" value="1"/>
</dbReference>
<dbReference type="EMBL" id="CP123384">
    <property type="protein sequence ID" value="XCC94013.1"/>
    <property type="molecule type" value="Genomic_DNA"/>
</dbReference>
<evidence type="ECO:0000313" key="12">
    <source>
        <dbReference type="EMBL" id="XCC94013.1"/>
    </source>
</evidence>
<dbReference type="GO" id="GO:0005737">
    <property type="term" value="C:cytoplasm"/>
    <property type="evidence" value="ECO:0007669"/>
    <property type="project" value="TreeGrafter"/>
</dbReference>
<gene>
    <name evidence="12" type="ORF">PVT71_02050</name>
</gene>
<dbReference type="AlphaFoldDB" id="A0AAU8AGK4"/>
<feature type="domain" description="Ketopantoate reductase C-terminal" evidence="11">
    <location>
        <begin position="184"/>
        <end position="300"/>
    </location>
</feature>
<dbReference type="GO" id="GO:0015940">
    <property type="term" value="P:pantothenate biosynthetic process"/>
    <property type="evidence" value="ECO:0007669"/>
    <property type="project" value="UniProtKB-KW"/>
</dbReference>
<evidence type="ECO:0000259" key="11">
    <source>
        <dbReference type="Pfam" id="PF08546"/>
    </source>
</evidence>
<dbReference type="Pfam" id="PF08546">
    <property type="entry name" value="ApbA_C"/>
    <property type="match status" value="1"/>
</dbReference>
<dbReference type="Gene3D" id="1.10.1040.10">
    <property type="entry name" value="N-(1-d-carboxylethyl)-l-norvaline Dehydrogenase, domain 2"/>
    <property type="match status" value="1"/>
</dbReference>
<protein>
    <recommendedName>
        <fullName evidence="4">2-dehydropantoate 2-reductase</fullName>
        <ecNumber evidence="3">1.1.1.169</ecNumber>
    </recommendedName>
    <alternativeName>
        <fullName evidence="8">Ketopantoate reductase</fullName>
    </alternativeName>
</protein>
<organism evidence="12">
    <name type="scientific">Alloyangia sp. H15</name>
    <dbReference type="NCBI Taxonomy" id="3029062"/>
    <lineage>
        <taxon>Bacteria</taxon>
        <taxon>Pseudomonadati</taxon>
        <taxon>Pseudomonadota</taxon>
        <taxon>Alphaproteobacteria</taxon>
        <taxon>Rhodobacterales</taxon>
        <taxon>Roseobacteraceae</taxon>
        <taxon>Alloyangia</taxon>
    </lineage>
</organism>
<keyword evidence="5" id="KW-0566">Pantothenate biosynthesis</keyword>
<comment type="similarity">
    <text evidence="2">Belongs to the ketopantoate reductase family.</text>
</comment>
<evidence type="ECO:0000256" key="8">
    <source>
        <dbReference type="ARBA" id="ARBA00032024"/>
    </source>
</evidence>
<evidence type="ECO:0000256" key="2">
    <source>
        <dbReference type="ARBA" id="ARBA00007870"/>
    </source>
</evidence>
<evidence type="ECO:0000256" key="3">
    <source>
        <dbReference type="ARBA" id="ARBA00013014"/>
    </source>
</evidence>
<evidence type="ECO:0000256" key="9">
    <source>
        <dbReference type="ARBA" id="ARBA00048793"/>
    </source>
</evidence>
<dbReference type="PANTHER" id="PTHR43765">
    <property type="entry name" value="2-DEHYDROPANTOATE 2-REDUCTASE-RELATED"/>
    <property type="match status" value="1"/>
</dbReference>
<comment type="catalytic activity">
    <reaction evidence="9">
        <text>(R)-pantoate + NADP(+) = 2-dehydropantoate + NADPH + H(+)</text>
        <dbReference type="Rhea" id="RHEA:16233"/>
        <dbReference type="ChEBI" id="CHEBI:11561"/>
        <dbReference type="ChEBI" id="CHEBI:15378"/>
        <dbReference type="ChEBI" id="CHEBI:15980"/>
        <dbReference type="ChEBI" id="CHEBI:57783"/>
        <dbReference type="ChEBI" id="CHEBI:58349"/>
        <dbReference type="EC" id="1.1.1.169"/>
    </reaction>
</comment>
<evidence type="ECO:0000259" key="10">
    <source>
        <dbReference type="Pfam" id="PF02558"/>
    </source>
</evidence>
<dbReference type="InterPro" id="IPR036291">
    <property type="entry name" value="NAD(P)-bd_dom_sf"/>
</dbReference>
<evidence type="ECO:0000256" key="7">
    <source>
        <dbReference type="ARBA" id="ARBA00023002"/>
    </source>
</evidence>
<dbReference type="SUPFAM" id="SSF51735">
    <property type="entry name" value="NAD(P)-binding Rossmann-fold domains"/>
    <property type="match status" value="1"/>
</dbReference>
<evidence type="ECO:0000256" key="4">
    <source>
        <dbReference type="ARBA" id="ARBA00019465"/>
    </source>
</evidence>
<dbReference type="InterPro" id="IPR013332">
    <property type="entry name" value="KPR_N"/>
</dbReference>
<evidence type="ECO:0000256" key="5">
    <source>
        <dbReference type="ARBA" id="ARBA00022655"/>
    </source>
</evidence>
<sequence>MSRIVILGIGAIGGALAVMLSRAGQEVIGIARGAQLEAVRKGGLTLRTPEGALHAEFPCVATPAEAQLRADDVICLCVKTQHSEAALQQLRDAGLRDQPLFCFQNGVENERLALRYFPNVHGVTVMLPADFVQPGEVVCYGAPFIGSFDIGCYPEGIDAADAALVARLEAAGFPSATRAAVMQRKYGKLLMNLGNIVGAALGEGADGAPVTAALKAEAEAVLARAGIAWTDPGEDDGSRAAQLKIVDVPGITRVGSSTAQSLARGAGSVETDYLNGEVSLLGRLHGVPTPGNDWVTALAARLVREGAAPGAVTLAEVEAALGL</sequence>
<evidence type="ECO:0000256" key="6">
    <source>
        <dbReference type="ARBA" id="ARBA00022857"/>
    </source>
</evidence>
<reference evidence="12" key="1">
    <citation type="submission" date="2023-02" db="EMBL/GenBank/DDBJ databases">
        <title>Description and genomic characterization of Salipiger bruguierae sp. nov., isolated from the sediment of mangrove plant Bruguiera sexangula.</title>
        <authorList>
            <person name="Long M."/>
        </authorList>
    </citation>
    <scope>NUCLEOTIDE SEQUENCE</scope>
    <source>
        <strain evidence="12">H15</strain>
    </source>
</reference>
<accession>A0AAU8AGK4</accession>
<dbReference type="InterPro" id="IPR013328">
    <property type="entry name" value="6PGD_dom2"/>
</dbReference>
<dbReference type="GO" id="GO:0050661">
    <property type="term" value="F:NADP binding"/>
    <property type="evidence" value="ECO:0007669"/>
    <property type="project" value="TreeGrafter"/>
</dbReference>
<dbReference type="InterPro" id="IPR050838">
    <property type="entry name" value="Ketopantoate_reductase"/>
</dbReference>
<keyword evidence="6" id="KW-0521">NADP</keyword>
<dbReference type="Pfam" id="PF02558">
    <property type="entry name" value="ApbA"/>
    <property type="match status" value="1"/>
</dbReference>
<dbReference type="RefSeq" id="WP_353472837.1">
    <property type="nucleotide sequence ID" value="NZ_CP123384.1"/>
</dbReference>
<dbReference type="EC" id="1.1.1.169" evidence="3"/>
<name>A0AAU8AGK4_9RHOB</name>
<evidence type="ECO:0000256" key="1">
    <source>
        <dbReference type="ARBA" id="ARBA00004994"/>
    </source>
</evidence>
<dbReference type="GO" id="GO:0008677">
    <property type="term" value="F:2-dehydropantoate 2-reductase activity"/>
    <property type="evidence" value="ECO:0007669"/>
    <property type="project" value="UniProtKB-EC"/>
</dbReference>
<feature type="domain" description="Ketopantoate reductase N-terminal" evidence="10">
    <location>
        <begin position="4"/>
        <end position="153"/>
    </location>
</feature>
<dbReference type="InterPro" id="IPR008927">
    <property type="entry name" value="6-PGluconate_DH-like_C_sf"/>
</dbReference>
<comment type="pathway">
    <text evidence="1">Cofactor biosynthesis; (R)-pantothenate biosynthesis; (R)-pantoate from 3-methyl-2-oxobutanoate: step 2/2.</text>
</comment>
<dbReference type="InterPro" id="IPR013752">
    <property type="entry name" value="KPA_reductase"/>
</dbReference>
<dbReference type="PANTHER" id="PTHR43765:SF2">
    <property type="entry name" value="2-DEHYDROPANTOATE 2-REDUCTASE"/>
    <property type="match status" value="1"/>
</dbReference>
<keyword evidence="7" id="KW-0560">Oxidoreductase</keyword>
<dbReference type="Gene3D" id="3.40.50.720">
    <property type="entry name" value="NAD(P)-binding Rossmann-like Domain"/>
    <property type="match status" value="1"/>
</dbReference>
<proteinExistence type="inferred from homology"/>